<dbReference type="AlphaFoldDB" id="A0A919J4C2"/>
<keyword evidence="1" id="KW-0732">Signal</keyword>
<keyword evidence="3" id="KW-1185">Reference proteome</keyword>
<evidence type="ECO:0000313" key="3">
    <source>
        <dbReference type="Proteomes" id="UP000598174"/>
    </source>
</evidence>
<gene>
    <name evidence="2" type="ORF">Afe05nite_21960</name>
</gene>
<reference evidence="2" key="1">
    <citation type="submission" date="2021-01" db="EMBL/GenBank/DDBJ databases">
        <title>Whole genome shotgun sequence of Actinoplanes ferrugineus NBRC 15555.</title>
        <authorList>
            <person name="Komaki H."/>
            <person name="Tamura T."/>
        </authorList>
    </citation>
    <scope>NUCLEOTIDE SEQUENCE</scope>
    <source>
        <strain evidence="2">NBRC 15555</strain>
    </source>
</reference>
<organism evidence="2 3">
    <name type="scientific">Paractinoplanes ferrugineus</name>
    <dbReference type="NCBI Taxonomy" id="113564"/>
    <lineage>
        <taxon>Bacteria</taxon>
        <taxon>Bacillati</taxon>
        <taxon>Actinomycetota</taxon>
        <taxon>Actinomycetes</taxon>
        <taxon>Micromonosporales</taxon>
        <taxon>Micromonosporaceae</taxon>
        <taxon>Paractinoplanes</taxon>
    </lineage>
</organism>
<accession>A0A919J4C2</accession>
<dbReference type="Proteomes" id="UP000598174">
    <property type="component" value="Unassembled WGS sequence"/>
</dbReference>
<dbReference type="EMBL" id="BOMM01000016">
    <property type="protein sequence ID" value="GIE10356.1"/>
    <property type="molecule type" value="Genomic_DNA"/>
</dbReference>
<feature type="chain" id="PRO_5038864948" description="S9 family peptidase" evidence="1">
    <location>
        <begin position="22"/>
        <end position="354"/>
    </location>
</feature>
<evidence type="ECO:0000313" key="2">
    <source>
        <dbReference type="EMBL" id="GIE10356.1"/>
    </source>
</evidence>
<name>A0A919J4C2_9ACTN</name>
<evidence type="ECO:0008006" key="4">
    <source>
        <dbReference type="Google" id="ProtNLM"/>
    </source>
</evidence>
<feature type="signal peptide" evidence="1">
    <location>
        <begin position="1"/>
        <end position="21"/>
    </location>
</feature>
<comment type="caution">
    <text evidence="2">The sequence shown here is derived from an EMBL/GenBank/DDBJ whole genome shotgun (WGS) entry which is preliminary data.</text>
</comment>
<dbReference type="RefSeq" id="WP_203816920.1">
    <property type="nucleotide sequence ID" value="NZ_BAAABP010000031.1"/>
</dbReference>
<protein>
    <recommendedName>
        <fullName evidence="4">S9 family peptidase</fullName>
    </recommendedName>
</protein>
<dbReference type="SUPFAM" id="SSF69304">
    <property type="entry name" value="Tricorn protease N-terminal domain"/>
    <property type="match status" value="1"/>
</dbReference>
<proteinExistence type="predicted"/>
<evidence type="ECO:0000256" key="1">
    <source>
        <dbReference type="SAM" id="SignalP"/>
    </source>
</evidence>
<sequence length="354" mass="38055">MISGRQLVSLGVALVAAAAMVGGQPGGKQKPAPPVNARVAWPQAQRANLPATLADGAAYEPAVFLDADRSVGTAPTPDRRALRLVLRDGNGSVRTLRTLPLNVNPSIESPTLSGTDLVWAESSRNREQLWTIDLASNRPARLLTADVGDARFYESQYDLVFAQGRVHWVAAGADDTTEIRSVALGGGAVSVRSESGAWSLSAWPWLINGVTAAGGTTVLRDMTTGQDRRVVSPGRGVTACGPLWCRVVAFDKKGYPQIDVMRPDGSDRRRIAGGTAATAIADNAVLDRFEIYSMQTDNSDLTGYYQVLAYDINRRSTVEISPEATDVSYRAGVLWWSTGSQDQFVRHSLDLRTV</sequence>